<evidence type="ECO:0000313" key="3">
    <source>
        <dbReference type="Proteomes" id="UP001519325"/>
    </source>
</evidence>
<dbReference type="Gene3D" id="3.30.70.100">
    <property type="match status" value="1"/>
</dbReference>
<dbReference type="InterPro" id="IPR011008">
    <property type="entry name" value="Dimeric_a/b-barrel"/>
</dbReference>
<proteinExistence type="predicted"/>
<reference evidence="2 3" key="1">
    <citation type="submission" date="2021-03" db="EMBL/GenBank/DDBJ databases">
        <title>Sequencing the genomes of 1000 actinobacteria strains.</title>
        <authorList>
            <person name="Klenk H.-P."/>
        </authorList>
    </citation>
    <scope>NUCLEOTIDE SEQUENCE [LARGE SCALE GENOMIC DNA]</scope>
    <source>
        <strain evidence="2 3">DSM 45516</strain>
    </source>
</reference>
<evidence type="ECO:0000313" key="2">
    <source>
        <dbReference type="EMBL" id="MBP2189180.1"/>
    </source>
</evidence>
<protein>
    <recommendedName>
        <fullName evidence="1">NIPSNAP domain-containing protein</fullName>
    </recommendedName>
</protein>
<gene>
    <name evidence="2" type="ORF">BJ987_002081</name>
</gene>
<comment type="caution">
    <text evidence="2">The sequence shown here is derived from an EMBL/GenBank/DDBJ whole genome shotgun (WGS) entry which is preliminary data.</text>
</comment>
<dbReference type="Pfam" id="PF07978">
    <property type="entry name" value="NIPSNAP"/>
    <property type="match status" value="1"/>
</dbReference>
<dbReference type="RefSeq" id="WP_209887488.1">
    <property type="nucleotide sequence ID" value="NZ_JAGGMR010000001.1"/>
</dbReference>
<keyword evidence="3" id="KW-1185">Reference proteome</keyword>
<dbReference type="Proteomes" id="UP001519325">
    <property type="component" value="Unassembled WGS sequence"/>
</dbReference>
<evidence type="ECO:0000259" key="1">
    <source>
        <dbReference type="Pfam" id="PF07978"/>
    </source>
</evidence>
<feature type="domain" description="NIPSNAP" evidence="1">
    <location>
        <begin position="10"/>
        <end position="104"/>
    </location>
</feature>
<accession>A0ABS4QBW0</accession>
<sequence>MVENAWPLLELRQYTLRPGTRDVLIDLFDRELVETQEAVGIRVLGQFRDESDPDRFVWIRAFPDIAARTAALRAFYLDGVAWRTHAPAARATMVDTDNALLLRPATAQSAFESTGQRPPIGTTELPESRVLAMIYQVSGDLTEFTEFFDNRIRPALDTTPSGVYVTDPSPNDFTQLPVRTEQVLTWFARFPDSDSRATYLDQLAASREWTESVLPELDKRVSAPPEQLLLAPTSRSLLR</sequence>
<dbReference type="SUPFAM" id="SSF54909">
    <property type="entry name" value="Dimeric alpha+beta barrel"/>
    <property type="match status" value="1"/>
</dbReference>
<dbReference type="InterPro" id="IPR012577">
    <property type="entry name" value="NIPSNAP"/>
</dbReference>
<dbReference type="EMBL" id="JAGGMR010000001">
    <property type="protein sequence ID" value="MBP2189180.1"/>
    <property type="molecule type" value="Genomic_DNA"/>
</dbReference>
<organism evidence="2 3">
    <name type="scientific">Nocardia goodfellowii</name>
    <dbReference type="NCBI Taxonomy" id="882446"/>
    <lineage>
        <taxon>Bacteria</taxon>
        <taxon>Bacillati</taxon>
        <taxon>Actinomycetota</taxon>
        <taxon>Actinomycetes</taxon>
        <taxon>Mycobacteriales</taxon>
        <taxon>Nocardiaceae</taxon>
        <taxon>Nocardia</taxon>
    </lineage>
</organism>
<name>A0ABS4QBW0_9NOCA</name>